<evidence type="ECO:0008006" key="24">
    <source>
        <dbReference type="Google" id="ProtNLM"/>
    </source>
</evidence>
<dbReference type="SMART" id="SM00220">
    <property type="entry name" value="S_TKc"/>
    <property type="match status" value="1"/>
</dbReference>
<evidence type="ECO:0000256" key="12">
    <source>
        <dbReference type="ARBA" id="ARBA00023136"/>
    </source>
</evidence>
<dbReference type="OrthoDB" id="688481at2759"/>
<keyword evidence="9" id="KW-0418">Kinase</keyword>
<feature type="domain" description="Protein kinase" evidence="20">
    <location>
        <begin position="341"/>
        <end position="618"/>
    </location>
</feature>
<dbReference type="InterPro" id="IPR000719">
    <property type="entry name" value="Prot_kinase_dom"/>
</dbReference>
<evidence type="ECO:0000256" key="6">
    <source>
        <dbReference type="ARBA" id="ARBA00022729"/>
    </source>
</evidence>
<dbReference type="Gene3D" id="1.10.510.10">
    <property type="entry name" value="Transferase(Phosphotransferase) domain 1"/>
    <property type="match status" value="1"/>
</dbReference>
<dbReference type="GO" id="GO:0006950">
    <property type="term" value="P:response to stress"/>
    <property type="evidence" value="ECO:0007669"/>
    <property type="project" value="UniProtKB-ARBA"/>
</dbReference>
<dbReference type="OMA" id="WERWMAT"/>
<evidence type="ECO:0000256" key="8">
    <source>
        <dbReference type="ARBA" id="ARBA00022741"/>
    </source>
</evidence>
<reference evidence="23" key="1">
    <citation type="journal article" date="2014" name="Nat. Genet.">
        <title>A reference genome for common bean and genome-wide analysis of dual domestications.</title>
        <authorList>
            <person name="Schmutz J."/>
            <person name="McClean P.E."/>
            <person name="Mamidi S."/>
            <person name="Wu G.A."/>
            <person name="Cannon S.B."/>
            <person name="Grimwood J."/>
            <person name="Jenkins J."/>
            <person name="Shu S."/>
            <person name="Song Q."/>
            <person name="Chavarro C."/>
            <person name="Torres-Torres M."/>
            <person name="Geffroy V."/>
            <person name="Moghaddam S.M."/>
            <person name="Gao D."/>
            <person name="Abernathy B."/>
            <person name="Barry K."/>
            <person name="Blair M."/>
            <person name="Brick M.A."/>
            <person name="Chovatia M."/>
            <person name="Gepts P."/>
            <person name="Goodstein D.M."/>
            <person name="Gonzales M."/>
            <person name="Hellsten U."/>
            <person name="Hyten D.L."/>
            <person name="Jia G."/>
            <person name="Kelly J.D."/>
            <person name="Kudrna D."/>
            <person name="Lee R."/>
            <person name="Richard M.M."/>
            <person name="Miklas P.N."/>
            <person name="Osorno J.M."/>
            <person name="Rodrigues J."/>
            <person name="Thareau V."/>
            <person name="Urrea C.A."/>
            <person name="Wang M."/>
            <person name="Yu Y."/>
            <person name="Zhang M."/>
            <person name="Wing R.A."/>
            <person name="Cregan P.B."/>
            <person name="Rokhsar D.S."/>
            <person name="Jackson S.A."/>
        </authorList>
    </citation>
    <scope>NUCLEOTIDE SEQUENCE [LARGE SCALE GENOMIC DNA]</scope>
    <source>
        <strain evidence="23">cv. G19833</strain>
    </source>
</reference>
<feature type="domain" description="Gnk2-homologous" evidence="21">
    <location>
        <begin position="146"/>
        <end position="256"/>
    </location>
</feature>
<keyword evidence="3" id="KW-0597">Phosphoprotein</keyword>
<dbReference type="InterPro" id="IPR002902">
    <property type="entry name" value="GNK2"/>
</dbReference>
<evidence type="ECO:0000313" key="22">
    <source>
        <dbReference type="EMBL" id="ESW15177.1"/>
    </source>
</evidence>
<comment type="catalytic activity">
    <reaction evidence="16">
        <text>L-threonyl-[protein] + ATP = O-phospho-L-threonyl-[protein] + ADP + H(+)</text>
        <dbReference type="Rhea" id="RHEA:46608"/>
        <dbReference type="Rhea" id="RHEA-COMP:11060"/>
        <dbReference type="Rhea" id="RHEA-COMP:11605"/>
        <dbReference type="ChEBI" id="CHEBI:15378"/>
        <dbReference type="ChEBI" id="CHEBI:30013"/>
        <dbReference type="ChEBI" id="CHEBI:30616"/>
        <dbReference type="ChEBI" id="CHEBI:61977"/>
        <dbReference type="ChEBI" id="CHEBI:456216"/>
    </reaction>
</comment>
<dbReference type="eggNOG" id="ENOG502QWDY">
    <property type="taxonomic scope" value="Eukaryota"/>
</dbReference>
<dbReference type="InterPro" id="IPR001245">
    <property type="entry name" value="Ser-Thr/Tyr_kinase_cat_dom"/>
</dbReference>
<evidence type="ECO:0000313" key="23">
    <source>
        <dbReference type="Proteomes" id="UP000000226"/>
    </source>
</evidence>
<dbReference type="Pfam" id="PF07714">
    <property type="entry name" value="PK_Tyr_Ser-Thr"/>
    <property type="match status" value="1"/>
</dbReference>
<dbReference type="PROSITE" id="PS00107">
    <property type="entry name" value="PROTEIN_KINASE_ATP"/>
    <property type="match status" value="1"/>
</dbReference>
<keyword evidence="8 17" id="KW-0547">Nucleotide-binding</keyword>
<dbReference type="FunFam" id="1.10.510.10:FF:000129">
    <property type="entry name" value="cysteine-rich receptor-like protein kinase 10"/>
    <property type="match status" value="1"/>
</dbReference>
<keyword evidence="12 18" id="KW-0472">Membrane</keyword>
<dbReference type="SUPFAM" id="SSF56112">
    <property type="entry name" value="Protein kinase-like (PK-like)"/>
    <property type="match status" value="1"/>
</dbReference>
<feature type="domain" description="Gnk2-homologous" evidence="21">
    <location>
        <begin position="35"/>
        <end position="141"/>
    </location>
</feature>
<dbReference type="CDD" id="cd23509">
    <property type="entry name" value="Gnk2-like"/>
    <property type="match status" value="2"/>
</dbReference>
<keyword evidence="7" id="KW-0677">Repeat</keyword>
<dbReference type="Gene3D" id="3.30.200.20">
    <property type="entry name" value="Phosphorylase Kinase, domain 1"/>
    <property type="match status" value="1"/>
</dbReference>
<evidence type="ECO:0000259" key="20">
    <source>
        <dbReference type="PROSITE" id="PS50011"/>
    </source>
</evidence>
<evidence type="ECO:0000256" key="9">
    <source>
        <dbReference type="ARBA" id="ARBA00022777"/>
    </source>
</evidence>
<dbReference type="InterPro" id="IPR008271">
    <property type="entry name" value="Ser/Thr_kinase_AS"/>
</dbReference>
<keyword evidence="5 18" id="KW-0812">Transmembrane</keyword>
<keyword evidence="2" id="KW-0723">Serine/threonine-protein kinase</keyword>
<protein>
    <recommendedName>
        <fullName evidence="24">Cysteine-rich receptor-like protein kinase 10</fullName>
    </recommendedName>
</protein>
<dbReference type="InterPro" id="IPR038408">
    <property type="entry name" value="GNK2_sf"/>
</dbReference>
<evidence type="ECO:0000256" key="16">
    <source>
        <dbReference type="ARBA" id="ARBA00047951"/>
    </source>
</evidence>
<dbReference type="PROSITE" id="PS00108">
    <property type="entry name" value="PROTEIN_KINASE_ST"/>
    <property type="match status" value="1"/>
</dbReference>
<dbReference type="GO" id="GO:0005886">
    <property type="term" value="C:plasma membrane"/>
    <property type="evidence" value="ECO:0007669"/>
    <property type="project" value="TreeGrafter"/>
</dbReference>
<dbReference type="Pfam" id="PF01657">
    <property type="entry name" value="Stress-antifung"/>
    <property type="match status" value="2"/>
</dbReference>
<dbReference type="GO" id="GO:0004674">
    <property type="term" value="F:protein serine/threonine kinase activity"/>
    <property type="evidence" value="ECO:0007669"/>
    <property type="project" value="UniProtKB-KW"/>
</dbReference>
<feature type="chain" id="PRO_5004754122" description="Cysteine-rich receptor-like protein kinase 10" evidence="19">
    <location>
        <begin position="28"/>
        <end position="669"/>
    </location>
</feature>
<evidence type="ECO:0000256" key="13">
    <source>
        <dbReference type="ARBA" id="ARBA00023170"/>
    </source>
</evidence>
<gene>
    <name evidence="22" type="ORF">PHAVU_007G050500g</name>
</gene>
<evidence type="ECO:0000256" key="5">
    <source>
        <dbReference type="ARBA" id="ARBA00022692"/>
    </source>
</evidence>
<evidence type="ECO:0000256" key="4">
    <source>
        <dbReference type="ARBA" id="ARBA00022679"/>
    </source>
</evidence>
<dbReference type="PANTHER" id="PTHR27002:SF1050">
    <property type="entry name" value="CYSTEINE-RICH RECEPTOR-LIKE PROTEIN KINASE 5"/>
    <property type="match status" value="1"/>
</dbReference>
<dbReference type="FunFam" id="3.30.200.20:FF:000142">
    <property type="entry name" value="Cysteine-rich receptor-like protein kinase 10"/>
    <property type="match status" value="1"/>
</dbReference>
<evidence type="ECO:0000256" key="10">
    <source>
        <dbReference type="ARBA" id="ARBA00022840"/>
    </source>
</evidence>
<dbReference type="FunFam" id="3.30.430.20:FF:000002">
    <property type="entry name" value="Cysteine-rich receptor-like protein kinase 10"/>
    <property type="match status" value="1"/>
</dbReference>
<feature type="transmembrane region" description="Helical" evidence="18">
    <location>
        <begin position="274"/>
        <end position="298"/>
    </location>
</feature>
<evidence type="ECO:0000256" key="18">
    <source>
        <dbReference type="SAM" id="Phobius"/>
    </source>
</evidence>
<dbReference type="InterPro" id="IPR017441">
    <property type="entry name" value="Protein_kinase_ATP_BS"/>
</dbReference>
<keyword evidence="23" id="KW-1185">Reference proteome</keyword>
<dbReference type="AlphaFoldDB" id="V7BBD1"/>
<keyword evidence="10 17" id="KW-0067">ATP-binding</keyword>
<evidence type="ECO:0000256" key="19">
    <source>
        <dbReference type="SAM" id="SignalP"/>
    </source>
</evidence>
<dbReference type="Gene3D" id="3.30.430.20">
    <property type="entry name" value="Gnk2 domain, C-X8-C-X2-C motif"/>
    <property type="match status" value="2"/>
</dbReference>
<keyword evidence="6 19" id="KW-0732">Signal</keyword>
<evidence type="ECO:0000256" key="15">
    <source>
        <dbReference type="ARBA" id="ARBA00047558"/>
    </source>
</evidence>
<dbReference type="CDD" id="cd14066">
    <property type="entry name" value="STKc_IRAK"/>
    <property type="match status" value="1"/>
</dbReference>
<name>V7BBD1_PHAVU</name>
<dbReference type="SMR" id="V7BBD1"/>
<keyword evidence="11 18" id="KW-1133">Transmembrane helix</keyword>
<dbReference type="PROSITE" id="PS50011">
    <property type="entry name" value="PROTEIN_KINASE_DOM"/>
    <property type="match status" value="1"/>
</dbReference>
<dbReference type="Proteomes" id="UP000000226">
    <property type="component" value="Chromosome 7"/>
</dbReference>
<evidence type="ECO:0000256" key="14">
    <source>
        <dbReference type="ARBA" id="ARBA00023180"/>
    </source>
</evidence>
<evidence type="ECO:0000259" key="21">
    <source>
        <dbReference type="PROSITE" id="PS51473"/>
    </source>
</evidence>
<evidence type="ECO:0000256" key="1">
    <source>
        <dbReference type="ARBA" id="ARBA00004167"/>
    </source>
</evidence>
<evidence type="ECO:0000256" key="2">
    <source>
        <dbReference type="ARBA" id="ARBA00022527"/>
    </source>
</evidence>
<dbReference type="InterPro" id="IPR011009">
    <property type="entry name" value="Kinase-like_dom_sf"/>
</dbReference>
<proteinExistence type="predicted"/>
<accession>V7BBD1</accession>
<keyword evidence="14" id="KW-0325">Glycoprotein</keyword>
<dbReference type="GO" id="GO:0005524">
    <property type="term" value="F:ATP binding"/>
    <property type="evidence" value="ECO:0007669"/>
    <property type="project" value="UniProtKB-UniRule"/>
</dbReference>
<evidence type="ECO:0000256" key="11">
    <source>
        <dbReference type="ARBA" id="ARBA00022989"/>
    </source>
</evidence>
<evidence type="ECO:0000256" key="17">
    <source>
        <dbReference type="PROSITE-ProRule" id="PRU10141"/>
    </source>
</evidence>
<keyword evidence="13" id="KW-0675">Receptor</keyword>
<evidence type="ECO:0000256" key="3">
    <source>
        <dbReference type="ARBA" id="ARBA00022553"/>
    </source>
</evidence>
<evidence type="ECO:0000256" key="7">
    <source>
        <dbReference type="ARBA" id="ARBA00022737"/>
    </source>
</evidence>
<comment type="catalytic activity">
    <reaction evidence="15">
        <text>L-seryl-[protein] + ATP = O-phospho-L-seryl-[protein] + ADP + H(+)</text>
        <dbReference type="Rhea" id="RHEA:17989"/>
        <dbReference type="Rhea" id="RHEA-COMP:9863"/>
        <dbReference type="Rhea" id="RHEA-COMP:11604"/>
        <dbReference type="ChEBI" id="CHEBI:15378"/>
        <dbReference type="ChEBI" id="CHEBI:29999"/>
        <dbReference type="ChEBI" id="CHEBI:30616"/>
        <dbReference type="ChEBI" id="CHEBI:83421"/>
        <dbReference type="ChEBI" id="CHEBI:456216"/>
    </reaction>
</comment>
<sequence length="669" mass="74307">MLVSNFCATSLTLQSLCLLCMLFHATASPPVYSAHFCSDQNSDQNSYASDTKFMSNLNTLLSSLVSNSSLPSNNGFLRTSVAKGTPDDIDGRFLCRGDVNETVCHSCIAAAAANITRLCPNNTESYIWYDECTLIYSNSTFQYDNMVPKFTLNDEGSIVNSNHDQFNQLLLSLLKGLEEKASASSMGEKKFAAGTVSVTSAQTLYGMAQCEPDATSGSCAACFENAISSIPSCCNGSGGARLLLPICSIRYQLYPFLYNSTAMILIPSSGSKSILMVVAIVIPIAILAALLFIGCCWWRRRQRKNREDVQEVNDSIRRYLASEEESLRFDLATIEAATNSFSNEMKIGEGGFGAVYKGTFPNGEEIAVKRLSRTSLQGDREFKNEVLLVAQLQHRNLVRLLGFCMEGTEKILIYEFIQNSSLDRFLFGHEDQGGLDWARRYKIIVGIASGIQYLHEDSRLKVIHRDLKASNVLLDSDMNPKISDFGMAKIFHGDQSRENTRTGRVVGTFGYMSPEYAMHGKFSVKSDVFSFGVLVLEIISGKKNSSYYRSHDDNELLSFAWKNWIDQTPFQILDPKLRGSYSRNEVQRCIHIALLCVEENPVERPSMATIMLALNAYSVTLGLPRKPAFFVRGRATTDRLRQQLDSDHSNTSSVPFSAGDSLITEVYPR</sequence>
<keyword evidence="4" id="KW-0808">Transferase</keyword>
<dbReference type="PROSITE" id="PS51473">
    <property type="entry name" value="GNK2"/>
    <property type="match status" value="2"/>
</dbReference>
<organism evidence="22 23">
    <name type="scientific">Phaseolus vulgaris</name>
    <name type="common">Kidney bean</name>
    <name type="synonym">French bean</name>
    <dbReference type="NCBI Taxonomy" id="3885"/>
    <lineage>
        <taxon>Eukaryota</taxon>
        <taxon>Viridiplantae</taxon>
        <taxon>Streptophyta</taxon>
        <taxon>Embryophyta</taxon>
        <taxon>Tracheophyta</taxon>
        <taxon>Spermatophyta</taxon>
        <taxon>Magnoliopsida</taxon>
        <taxon>eudicotyledons</taxon>
        <taxon>Gunneridae</taxon>
        <taxon>Pentapetalae</taxon>
        <taxon>rosids</taxon>
        <taxon>fabids</taxon>
        <taxon>Fabales</taxon>
        <taxon>Fabaceae</taxon>
        <taxon>Papilionoideae</taxon>
        <taxon>50 kb inversion clade</taxon>
        <taxon>NPAAA clade</taxon>
        <taxon>indigoferoid/millettioid clade</taxon>
        <taxon>Phaseoleae</taxon>
        <taxon>Phaseolus</taxon>
    </lineage>
</organism>
<comment type="subcellular location">
    <subcellularLocation>
        <location evidence="1">Membrane</location>
        <topology evidence="1">Single-pass membrane protein</topology>
    </subcellularLocation>
</comment>
<dbReference type="EMBL" id="CM002294">
    <property type="protein sequence ID" value="ESW15177.1"/>
    <property type="molecule type" value="Genomic_DNA"/>
</dbReference>
<feature type="signal peptide" evidence="19">
    <location>
        <begin position="1"/>
        <end position="27"/>
    </location>
</feature>
<dbReference type="Gramene" id="ESW15177">
    <property type="protein sequence ID" value="ESW15177"/>
    <property type="gene ID" value="PHAVU_007G050500g"/>
</dbReference>
<dbReference type="PANTHER" id="PTHR27002">
    <property type="entry name" value="RECEPTOR-LIKE SERINE/THREONINE-PROTEIN KINASE SD1-8"/>
    <property type="match status" value="1"/>
</dbReference>
<feature type="binding site" evidence="17">
    <location>
        <position position="369"/>
    </location>
    <ligand>
        <name>ATP</name>
        <dbReference type="ChEBI" id="CHEBI:30616"/>
    </ligand>
</feature>